<feature type="transmembrane region" description="Helical" evidence="1">
    <location>
        <begin position="253"/>
        <end position="272"/>
    </location>
</feature>
<evidence type="ECO:0000256" key="1">
    <source>
        <dbReference type="SAM" id="Phobius"/>
    </source>
</evidence>
<gene>
    <name evidence="2" type="ORF">DSOUD_1455</name>
</gene>
<dbReference type="PANTHER" id="PTHR21530:SF7">
    <property type="entry name" value="TRAB DOMAIN-CONTAINING PROTEIN"/>
    <property type="match status" value="1"/>
</dbReference>
<dbReference type="Pfam" id="PF01963">
    <property type="entry name" value="TraB_PrgY_gumN"/>
    <property type="match status" value="1"/>
</dbReference>
<keyword evidence="1" id="KW-0812">Transmembrane</keyword>
<reference evidence="2 3" key="1">
    <citation type="submission" date="2015-07" db="EMBL/GenBank/DDBJ databases">
        <title>Isolation and Genomic Characterization of a Novel Halophilic Metal-Reducing Deltaproteobacterium from the Deep Subsurface.</title>
        <authorList>
            <person name="Badalamenti J.P."/>
            <person name="Summers Z.M."/>
            <person name="Gralnick J.A."/>
            <person name="Bond D.R."/>
        </authorList>
    </citation>
    <scope>NUCLEOTIDE SEQUENCE [LARGE SCALE GENOMIC DNA]</scope>
    <source>
        <strain evidence="2 3">WTL</strain>
    </source>
</reference>
<protein>
    <submittedName>
        <fullName evidence="2">Conjugal transfer protein TraB</fullName>
    </submittedName>
</protein>
<dbReference type="KEGG" id="des:DSOUD_1455"/>
<keyword evidence="1" id="KW-1133">Transmembrane helix</keyword>
<dbReference type="InterPro" id="IPR002816">
    <property type="entry name" value="TraB/PrgY/GumN_fam"/>
</dbReference>
<keyword evidence="1" id="KW-0472">Membrane</keyword>
<dbReference type="PANTHER" id="PTHR21530">
    <property type="entry name" value="PHEROMONE SHUTDOWN PROTEIN"/>
    <property type="match status" value="1"/>
</dbReference>
<dbReference type="STRING" id="1603606.DSOUD_1455"/>
<dbReference type="InterPro" id="IPR046345">
    <property type="entry name" value="TraB_PrgY-like"/>
</dbReference>
<accession>A0A0M4D0T5</accession>
<evidence type="ECO:0000313" key="2">
    <source>
        <dbReference type="EMBL" id="ALC16234.1"/>
    </source>
</evidence>
<proteinExistence type="predicted"/>
<dbReference type="Proteomes" id="UP000057158">
    <property type="component" value="Chromosome"/>
</dbReference>
<dbReference type="RefSeq" id="WP_053550365.1">
    <property type="nucleotide sequence ID" value="NZ_CP010802.1"/>
</dbReference>
<dbReference type="CDD" id="cd14726">
    <property type="entry name" value="TraB_PrgY-like"/>
    <property type="match status" value="1"/>
</dbReference>
<feature type="transmembrane region" description="Helical" evidence="1">
    <location>
        <begin position="279"/>
        <end position="302"/>
    </location>
</feature>
<dbReference type="AlphaFoldDB" id="A0A0M4D0T5"/>
<evidence type="ECO:0000313" key="3">
    <source>
        <dbReference type="Proteomes" id="UP000057158"/>
    </source>
</evidence>
<dbReference type="EMBL" id="CP010802">
    <property type="protein sequence ID" value="ALC16234.1"/>
    <property type="molecule type" value="Genomic_DNA"/>
</dbReference>
<dbReference type="OrthoDB" id="9809330at2"/>
<keyword evidence="3" id="KW-1185">Reference proteome</keyword>
<feature type="transmembrane region" description="Helical" evidence="1">
    <location>
        <begin position="365"/>
        <end position="388"/>
    </location>
</feature>
<dbReference type="InterPro" id="IPR005230">
    <property type="entry name" value="TraB_bac"/>
</dbReference>
<organism evidence="2 3">
    <name type="scientific">Desulfuromonas soudanensis</name>
    <dbReference type="NCBI Taxonomy" id="1603606"/>
    <lineage>
        <taxon>Bacteria</taxon>
        <taxon>Pseudomonadati</taxon>
        <taxon>Thermodesulfobacteriota</taxon>
        <taxon>Desulfuromonadia</taxon>
        <taxon>Desulfuromonadales</taxon>
        <taxon>Desulfuromonadaceae</taxon>
        <taxon>Desulfuromonas</taxon>
    </lineage>
</organism>
<feature type="transmembrane region" description="Helical" evidence="1">
    <location>
        <begin position="322"/>
        <end position="341"/>
    </location>
</feature>
<sequence length="391" mass="42507">MNDPAIDAMPRIFVAGKEIILIGTAHISQESVDTVRRVIAEETPDTVCIELDDQRHQALKDPNRWQSLNLIQVIRKGQAPFLLVNLALASFQKRMGLQTGVKPGAELAAAAEIAEAQGIEVCLVDREIRTTLLRAWRKTGFWKKMNLMATLIASLFENQKLDEAELARLRQTDTLSAMLEEMAEVLPSVKTILVDERDIYMAHHIRNAPGSRIVAVVGAAHLPGIEHHLQVETPLETIREISTIPAKTTLSRFLPWLIPAVVVALFVAGFFLGDRDRIAGAAVAWILANGLLAALGTAIAFGHPLAVATAFVAAPITSLNPTIGAGMVTGLVQAFIAAPTVRDMESVGDDLANIRGWWGNRMTRVLLVFVFSSLGSAIGTVVAFRWLADLL</sequence>
<name>A0A0M4D0T5_9BACT</name>
<dbReference type="NCBIfam" id="TIGR00261">
    <property type="entry name" value="traB"/>
    <property type="match status" value="1"/>
</dbReference>
<dbReference type="PATRIC" id="fig|1603606.3.peg.1586"/>